<dbReference type="NCBIfam" id="TIGR01641">
    <property type="entry name" value="phageSPP1_gp7"/>
    <property type="match status" value="1"/>
</dbReference>
<dbReference type="PIRSF" id="PIRSF034565">
    <property type="entry name" value="UCP034565"/>
    <property type="match status" value="1"/>
</dbReference>
<evidence type="ECO:0000313" key="2">
    <source>
        <dbReference type="EMBL" id="RUR26837.1"/>
    </source>
</evidence>
<dbReference type="RefSeq" id="WP_126949121.1">
    <property type="nucleotide sequence ID" value="NZ_RZHG01000030.1"/>
</dbReference>
<dbReference type="InterPro" id="IPR017029">
    <property type="entry name" value="Phage_head_put"/>
</dbReference>
<dbReference type="InterPro" id="IPR006528">
    <property type="entry name" value="Phage_head_morphogenesis_dom"/>
</dbReference>
<keyword evidence="3" id="KW-1185">Reference proteome</keyword>
<dbReference type="AlphaFoldDB" id="A0A3S0XXJ0"/>
<proteinExistence type="predicted"/>
<sequence>MTADFRLLERLIRHQVLVQRFSGSQIKAAMPAIRKLAKDLRQRIAGGDATEFAMGRMVALERDIQLLVATATDGIQQVLDLEDFAVQEVEFTQRLLGAAVSVDLAEGINMDMVRAITTRRQMQLVSGDTIKRLTIPAMFDEFSEAVGRDALRIVQAGVLEGRTQQQMSRDVAKLVTTRSRRQAETVIRTATNGIGGAARNEVYAANSDILEGEKWTSTLDGKTSAVCRSRDGEVYRLNQGPRPPAHYGCRSLMRPIVKEEYRIAAVGQRASMDGPVDSRVTYGGWLKRQPDAFVDDVLGPRRAELFRSGKLRIDQFTDDAGRSLTLEQLRQRYDLTMQ</sequence>
<dbReference type="OrthoDB" id="8614104at2"/>
<name>A0A3S0XXJ0_9GAMM</name>
<accession>A0A3S0XXJ0</accession>
<gene>
    <name evidence="2" type="ORF">ELY33_17160</name>
</gene>
<feature type="domain" description="Phage head morphogenesis" evidence="1">
    <location>
        <begin position="154"/>
        <end position="251"/>
    </location>
</feature>
<evidence type="ECO:0000313" key="3">
    <source>
        <dbReference type="Proteomes" id="UP000287336"/>
    </source>
</evidence>
<protein>
    <recommendedName>
        <fullName evidence="1">Phage head morphogenesis domain-containing protein</fullName>
    </recommendedName>
</protein>
<evidence type="ECO:0000259" key="1">
    <source>
        <dbReference type="Pfam" id="PF04233"/>
    </source>
</evidence>
<organism evidence="2 3">
    <name type="scientific">Vreelandella andesensis</name>
    <dbReference type="NCBI Taxonomy" id="447567"/>
    <lineage>
        <taxon>Bacteria</taxon>
        <taxon>Pseudomonadati</taxon>
        <taxon>Pseudomonadota</taxon>
        <taxon>Gammaproteobacteria</taxon>
        <taxon>Oceanospirillales</taxon>
        <taxon>Halomonadaceae</taxon>
        <taxon>Vreelandella</taxon>
    </lineage>
</organism>
<reference evidence="2 3" key="1">
    <citation type="submission" date="2018-12" db="EMBL/GenBank/DDBJ databases">
        <title>three novel Halomonas strain isolated from plants.</title>
        <authorList>
            <person name="Sun C."/>
        </authorList>
    </citation>
    <scope>NUCLEOTIDE SEQUENCE [LARGE SCALE GENOMIC DNA]</scope>
    <source>
        <strain evidence="2 3">DSM 19434</strain>
    </source>
</reference>
<comment type="caution">
    <text evidence="2">The sequence shown here is derived from an EMBL/GenBank/DDBJ whole genome shotgun (WGS) entry which is preliminary data.</text>
</comment>
<dbReference type="EMBL" id="RZHG01000030">
    <property type="protein sequence ID" value="RUR26837.1"/>
    <property type="molecule type" value="Genomic_DNA"/>
</dbReference>
<dbReference type="Pfam" id="PF04233">
    <property type="entry name" value="Phage_Mu_F"/>
    <property type="match status" value="1"/>
</dbReference>
<dbReference type="Proteomes" id="UP000287336">
    <property type="component" value="Unassembled WGS sequence"/>
</dbReference>